<feature type="binding site" evidence="5">
    <location>
        <position position="309"/>
    </location>
    <ligand>
        <name>S-adenosyl-L-methionine</name>
        <dbReference type="ChEBI" id="CHEBI:59789"/>
    </ligand>
</feature>
<keyword evidence="4 5" id="KW-0694">RNA-binding</keyword>
<feature type="domain" description="SAM-dependent MTase RsmB/NOP-type" evidence="6">
    <location>
        <begin position="144"/>
        <end position="436"/>
    </location>
</feature>
<evidence type="ECO:0000259" key="6">
    <source>
        <dbReference type="PROSITE" id="PS51686"/>
    </source>
</evidence>
<gene>
    <name evidence="7" type="ORF">E5162_05625</name>
</gene>
<dbReference type="InterPro" id="IPR029063">
    <property type="entry name" value="SAM-dependent_MTases_sf"/>
</dbReference>
<comment type="caution">
    <text evidence="7">The sequence shown here is derived from an EMBL/GenBank/DDBJ whole genome shotgun (WGS) entry which is preliminary data.</text>
</comment>
<evidence type="ECO:0000313" key="7">
    <source>
        <dbReference type="EMBL" id="TGY94746.1"/>
    </source>
</evidence>
<evidence type="ECO:0000313" key="8">
    <source>
        <dbReference type="Proteomes" id="UP000305451"/>
    </source>
</evidence>
<dbReference type="RefSeq" id="WP_135943943.1">
    <property type="nucleotide sequence ID" value="NZ_BMEI01000001.1"/>
</dbReference>
<comment type="caution">
    <text evidence="5">Lacks conserved residue(s) required for the propagation of feature annotation.</text>
</comment>
<name>A0A4S2HFC1_9PROT</name>
<comment type="similarity">
    <text evidence="5">Belongs to the class I-like SAM-binding methyltransferase superfamily. RsmB/NOP family.</text>
</comment>
<dbReference type="AlphaFoldDB" id="A0A4S2HFC1"/>
<accession>A0A4S2HFC1</accession>
<evidence type="ECO:0000256" key="3">
    <source>
        <dbReference type="ARBA" id="ARBA00022691"/>
    </source>
</evidence>
<dbReference type="EMBL" id="SRXV01000001">
    <property type="protein sequence ID" value="TGY94746.1"/>
    <property type="molecule type" value="Genomic_DNA"/>
</dbReference>
<dbReference type="PANTHER" id="PTHR22807">
    <property type="entry name" value="NOP2 YEAST -RELATED NOL1/NOP2/FMU SUN DOMAIN-CONTAINING"/>
    <property type="match status" value="1"/>
</dbReference>
<dbReference type="Proteomes" id="UP000305451">
    <property type="component" value="Unassembled WGS sequence"/>
</dbReference>
<dbReference type="PROSITE" id="PS51686">
    <property type="entry name" value="SAM_MT_RSMB_NOP"/>
    <property type="match status" value="1"/>
</dbReference>
<dbReference type="OrthoDB" id="9810297at2"/>
<evidence type="ECO:0000256" key="1">
    <source>
        <dbReference type="ARBA" id="ARBA00022603"/>
    </source>
</evidence>
<evidence type="ECO:0000256" key="5">
    <source>
        <dbReference type="PROSITE-ProRule" id="PRU01023"/>
    </source>
</evidence>
<dbReference type="PRINTS" id="PR02008">
    <property type="entry name" value="RCMTFAMILY"/>
</dbReference>
<protein>
    <submittedName>
        <fullName evidence="7">RsmB/NOP family class I SAM-dependent RNA methyltransferase</fullName>
    </submittedName>
</protein>
<evidence type="ECO:0000256" key="4">
    <source>
        <dbReference type="ARBA" id="ARBA00022884"/>
    </source>
</evidence>
<dbReference type="GO" id="GO:0001510">
    <property type="term" value="P:RNA methylation"/>
    <property type="evidence" value="ECO:0007669"/>
    <property type="project" value="InterPro"/>
</dbReference>
<proteinExistence type="inferred from homology"/>
<dbReference type="InterPro" id="IPR023267">
    <property type="entry name" value="RCMT"/>
</dbReference>
<dbReference type="CDD" id="cd02440">
    <property type="entry name" value="AdoMet_MTases"/>
    <property type="match status" value="1"/>
</dbReference>
<dbReference type="GO" id="GO:0003723">
    <property type="term" value="F:RNA binding"/>
    <property type="evidence" value="ECO:0007669"/>
    <property type="project" value="UniProtKB-UniRule"/>
</dbReference>
<keyword evidence="3 5" id="KW-0949">S-adenosyl-L-methionine</keyword>
<feature type="binding site" evidence="5">
    <location>
        <position position="289"/>
    </location>
    <ligand>
        <name>S-adenosyl-L-methionine</name>
        <dbReference type="ChEBI" id="CHEBI:59789"/>
    </ligand>
</feature>
<feature type="binding site" evidence="5">
    <location>
        <position position="264"/>
    </location>
    <ligand>
        <name>S-adenosyl-L-methionine</name>
        <dbReference type="ChEBI" id="CHEBI:59789"/>
    </ligand>
</feature>
<keyword evidence="2 5" id="KW-0808">Transferase</keyword>
<organism evidence="7 8">
    <name type="scientific">Marinicauda pacifica</name>
    <dbReference type="NCBI Taxonomy" id="1133559"/>
    <lineage>
        <taxon>Bacteria</taxon>
        <taxon>Pseudomonadati</taxon>
        <taxon>Pseudomonadota</taxon>
        <taxon>Alphaproteobacteria</taxon>
        <taxon>Maricaulales</taxon>
        <taxon>Maricaulaceae</taxon>
        <taxon>Marinicauda</taxon>
    </lineage>
</organism>
<sequence>MRDGGRIAGAIEIVDAVLNRHQPVKDALRDWGKAHRFAGSGDRAWMSGLVMDALRHRASSRVQMGQDTPRGLVLGALHRGWGLSAEAIAERLADDPHAPSALSEAELAALDAPSADLPLAAQAEIPDWLEPSFVRAFGGDAAAEGLAMATRAPVDLRVNTLKTDPEKAQAAVVAKLKDAALSELVANAIRIPGTDPRAKAPPADAIPAYGKGWVEVQDIGSQIAALAAGMIEGGQILDYCAGAGGKTLALAALSANSGQVHAWDYDWRRLRAIWPRLQRAGVRNVQVHDGKEDEALTALADKMDVVFIDAPCTGSGTWRRRPDSKWRLKPEALERRIAEQTEVLERASRYVRPGGRLVYVTCSILPEENEDRVAAFLESAPDFRAEPALGAMMETGLLTGEGEVQVGACAGRFDALQLTPARTGTDGFYICVMRRGEGG</sequence>
<dbReference type="Gene3D" id="3.40.50.150">
    <property type="entry name" value="Vaccinia Virus protein VP39"/>
    <property type="match status" value="1"/>
</dbReference>
<dbReference type="SUPFAM" id="SSF53335">
    <property type="entry name" value="S-adenosyl-L-methionine-dependent methyltransferases"/>
    <property type="match status" value="1"/>
</dbReference>
<dbReference type="Pfam" id="PF01189">
    <property type="entry name" value="Methyltr_RsmB-F"/>
    <property type="match status" value="1"/>
</dbReference>
<feature type="active site" description="Nucleophile" evidence="5">
    <location>
        <position position="362"/>
    </location>
</feature>
<dbReference type="InterPro" id="IPR049560">
    <property type="entry name" value="MeTrfase_RsmB-F_NOP2_cat"/>
</dbReference>
<keyword evidence="8" id="KW-1185">Reference proteome</keyword>
<keyword evidence="1 5" id="KW-0489">Methyltransferase</keyword>
<dbReference type="PANTHER" id="PTHR22807:SF53">
    <property type="entry name" value="RIBOSOMAL RNA SMALL SUBUNIT METHYLTRANSFERASE B-RELATED"/>
    <property type="match status" value="1"/>
</dbReference>
<evidence type="ECO:0000256" key="2">
    <source>
        <dbReference type="ARBA" id="ARBA00022679"/>
    </source>
</evidence>
<reference evidence="7 8" key="1">
    <citation type="journal article" date="2013" name="Int. J. Syst. Evol. Microbiol.">
        <title>Marinicauda pacifica gen. nov., sp. nov., a prosthecate alphaproteobacterium of the family Hyphomonadaceae isolated from deep seawater.</title>
        <authorList>
            <person name="Zhang X.Y."/>
            <person name="Li G.W."/>
            <person name="Wang C.S."/>
            <person name="Zhang Y.J."/>
            <person name="Xu X.W."/>
            <person name="Li H."/>
            <person name="Liu A."/>
            <person name="Liu C."/>
            <person name="Xie B.B."/>
            <person name="Qin Q.L."/>
            <person name="Xu Z."/>
            <person name="Chen X.L."/>
            <person name="Zhou B.C."/>
            <person name="Zhang Y.Z."/>
        </authorList>
    </citation>
    <scope>NUCLEOTIDE SEQUENCE [LARGE SCALE GENOMIC DNA]</scope>
    <source>
        <strain evidence="7 8">P-1 km-3</strain>
    </source>
</reference>
<dbReference type="InterPro" id="IPR001678">
    <property type="entry name" value="MeTrfase_RsmB-F_NOP2_dom"/>
</dbReference>
<dbReference type="GO" id="GO:0008173">
    <property type="term" value="F:RNA methyltransferase activity"/>
    <property type="evidence" value="ECO:0007669"/>
    <property type="project" value="InterPro"/>
</dbReference>